<dbReference type="Proteomes" id="UP001054821">
    <property type="component" value="Chromosome 1"/>
</dbReference>
<dbReference type="AlphaFoldDB" id="A0AAD4ZX85"/>
<evidence type="ECO:0000313" key="2">
    <source>
        <dbReference type="Proteomes" id="UP001054821"/>
    </source>
</evidence>
<evidence type="ECO:0000313" key="1">
    <source>
        <dbReference type="EMBL" id="KAI5355919.1"/>
    </source>
</evidence>
<accession>A0AAD4ZX85</accession>
<comment type="caution">
    <text evidence="1">The sequence shown here is derived from an EMBL/GenBank/DDBJ whole genome shotgun (WGS) entry which is preliminary data.</text>
</comment>
<gene>
    <name evidence="1" type="ORF">L3X38_008814</name>
</gene>
<proteinExistence type="predicted"/>
<sequence length="82" mass="9272">MFLRSVNPKQPNSRFLSRICQTKVKFWATQKQAVAAIVPFEACLNYLLLLSLHETALRVIRILILSFSTESLIGLPLAAANW</sequence>
<dbReference type="EMBL" id="JAJFAZ020000001">
    <property type="protein sequence ID" value="KAI5355919.1"/>
    <property type="molecule type" value="Genomic_DNA"/>
</dbReference>
<reference evidence="1 2" key="1">
    <citation type="journal article" date="2022" name="G3 (Bethesda)">
        <title>Whole-genome sequence and methylome profiling of the almond [Prunus dulcis (Mill.) D.A. Webb] cultivar 'Nonpareil'.</title>
        <authorList>
            <person name="D'Amico-Willman K.M."/>
            <person name="Ouma W.Z."/>
            <person name="Meulia T."/>
            <person name="Sideli G.M."/>
            <person name="Gradziel T.M."/>
            <person name="Fresnedo-Ramirez J."/>
        </authorList>
    </citation>
    <scope>NUCLEOTIDE SEQUENCE [LARGE SCALE GENOMIC DNA]</scope>
    <source>
        <strain evidence="1">Clone GOH B32 T37-40</strain>
    </source>
</reference>
<keyword evidence="2" id="KW-1185">Reference proteome</keyword>
<organism evidence="1 2">
    <name type="scientific">Prunus dulcis</name>
    <name type="common">Almond</name>
    <name type="synonym">Amygdalus dulcis</name>
    <dbReference type="NCBI Taxonomy" id="3755"/>
    <lineage>
        <taxon>Eukaryota</taxon>
        <taxon>Viridiplantae</taxon>
        <taxon>Streptophyta</taxon>
        <taxon>Embryophyta</taxon>
        <taxon>Tracheophyta</taxon>
        <taxon>Spermatophyta</taxon>
        <taxon>Magnoliopsida</taxon>
        <taxon>eudicotyledons</taxon>
        <taxon>Gunneridae</taxon>
        <taxon>Pentapetalae</taxon>
        <taxon>rosids</taxon>
        <taxon>fabids</taxon>
        <taxon>Rosales</taxon>
        <taxon>Rosaceae</taxon>
        <taxon>Amygdaloideae</taxon>
        <taxon>Amygdaleae</taxon>
        <taxon>Prunus</taxon>
    </lineage>
</organism>
<protein>
    <submittedName>
        <fullName evidence="1">Uncharacterized protein</fullName>
    </submittedName>
</protein>
<name>A0AAD4ZX85_PRUDU</name>